<reference evidence="1 2" key="1">
    <citation type="submission" date="2024-01" db="EMBL/GenBank/DDBJ databases">
        <title>Culturomics analysis of mouse respiratory tract.</title>
        <authorList>
            <person name="Phillips A.M."/>
            <person name="Collette N.M."/>
            <person name="Mageeney C.M."/>
            <person name="Sinha A."/>
            <person name="Hern K.E."/>
            <person name="Arkin A.P."/>
            <person name="Williams K.P."/>
            <person name="Branda S."/>
        </authorList>
    </citation>
    <scope>NUCLEOTIDE SEQUENCE [LARGE SCALE GENOMIC DNA]</scope>
    <source>
        <strain evidence="1 2">CP20</strain>
    </source>
</reference>
<proteinExistence type="predicted"/>
<keyword evidence="2" id="KW-1185">Reference proteome</keyword>
<organism evidence="1 2">
    <name type="scientific">Shouchella rhizosphaerae</name>
    <dbReference type="NCBI Taxonomy" id="866786"/>
    <lineage>
        <taxon>Bacteria</taxon>
        <taxon>Bacillati</taxon>
        <taxon>Bacillota</taxon>
        <taxon>Bacilli</taxon>
        <taxon>Bacillales</taxon>
        <taxon>Bacillaceae</taxon>
        <taxon>Shouchella</taxon>
    </lineage>
</organism>
<accession>A0ABZ2CVC3</accession>
<evidence type="ECO:0000313" key="1">
    <source>
        <dbReference type="EMBL" id="WWA30308.1"/>
    </source>
</evidence>
<gene>
    <name evidence="1" type="ORF">V5G21_00500</name>
</gene>
<evidence type="ECO:0000313" key="2">
    <source>
        <dbReference type="Proteomes" id="UP001341136"/>
    </source>
</evidence>
<sequence>MENTIFVRVDEIGGWHGTEHQSRFGEPDEEWFDYEVVDGKMVSFKEQTPSAYEGGISCYRLEKGEGLVKLVEYLTSIYWGWDQKQLTIFRGELLDHEGSDGEDLATCTATIKQVKATEVLDQVEEIMDDFECEDITEEEYESKLKALAAELIKEEIK</sequence>
<dbReference type="RefSeq" id="WP_338465070.1">
    <property type="nucleotide sequence ID" value="NZ_CP144921.1"/>
</dbReference>
<protein>
    <submittedName>
        <fullName evidence="1">Uncharacterized protein</fullName>
    </submittedName>
</protein>
<dbReference type="EMBL" id="CP144921">
    <property type="protein sequence ID" value="WWA30308.1"/>
    <property type="molecule type" value="Genomic_DNA"/>
</dbReference>
<dbReference type="Proteomes" id="UP001341136">
    <property type="component" value="Chromosome"/>
</dbReference>
<name>A0ABZ2CVC3_9BACI</name>